<evidence type="ECO:0000259" key="1">
    <source>
        <dbReference type="PROSITE" id="PS51787"/>
    </source>
</evidence>
<dbReference type="InterPro" id="IPR003111">
    <property type="entry name" value="Lon_prtase_N"/>
</dbReference>
<dbReference type="PANTHER" id="PTHR46732">
    <property type="entry name" value="ATP-DEPENDENT PROTEASE LA (LON) DOMAIN PROTEIN"/>
    <property type="match status" value="1"/>
</dbReference>
<dbReference type="EMBL" id="JAERQM010000001">
    <property type="protein sequence ID" value="MBU8542798.1"/>
    <property type="molecule type" value="Genomic_DNA"/>
</dbReference>
<gene>
    <name evidence="2" type="ORF">JJQ90_03735</name>
</gene>
<accession>A0ABS6H4Y2</accession>
<dbReference type="PANTHER" id="PTHR46732:SF8">
    <property type="entry name" value="ATP-DEPENDENT PROTEASE LA (LON) DOMAIN PROTEIN"/>
    <property type="match status" value="1"/>
</dbReference>
<sequence>MPAFQTTFEALPSEVPIFPLSGALLLPGGRLPLNIFEPRFLAMTEDALAAGRLFAMVQPDPALPRTEIGSQIYRVGCLGRISSFAETEDGRYLITLTGVIRCRVVEEAEMRRGYRRASVDYAPYAADLALDTPAPQVDRNAMLIALRPYFKARGIEANWEAVEATPDSLLVTTLCMLCPFEVREKQALLEAPTVSDRAAMLVTLLQMGGHAMAPEGRPS</sequence>
<proteinExistence type="predicted"/>
<dbReference type="SMART" id="SM00464">
    <property type="entry name" value="LON"/>
    <property type="match status" value="1"/>
</dbReference>
<feature type="domain" description="Lon N-terminal" evidence="1">
    <location>
        <begin position="15"/>
        <end position="209"/>
    </location>
</feature>
<dbReference type="RefSeq" id="WP_216873094.1">
    <property type="nucleotide sequence ID" value="NZ_JAERQM010000001.1"/>
</dbReference>
<protein>
    <submittedName>
        <fullName evidence="2">LON peptidase substrate-binding domain-containing protein</fullName>
    </submittedName>
</protein>
<dbReference type="Pfam" id="PF02190">
    <property type="entry name" value="LON_substr_bdg"/>
    <property type="match status" value="1"/>
</dbReference>
<comment type="caution">
    <text evidence="2">The sequence shown here is derived from an EMBL/GenBank/DDBJ whole genome shotgun (WGS) entry which is preliminary data.</text>
</comment>
<dbReference type="PROSITE" id="PS51787">
    <property type="entry name" value="LON_N"/>
    <property type="match status" value="1"/>
</dbReference>
<evidence type="ECO:0000313" key="2">
    <source>
        <dbReference type="EMBL" id="MBU8542798.1"/>
    </source>
</evidence>
<organism evidence="2 3">
    <name type="scientific">Falsiroseomonas oleicola</name>
    <dbReference type="NCBI Taxonomy" id="2801474"/>
    <lineage>
        <taxon>Bacteria</taxon>
        <taxon>Pseudomonadati</taxon>
        <taxon>Pseudomonadota</taxon>
        <taxon>Alphaproteobacteria</taxon>
        <taxon>Acetobacterales</taxon>
        <taxon>Roseomonadaceae</taxon>
        <taxon>Falsiroseomonas</taxon>
    </lineage>
</organism>
<evidence type="ECO:0000313" key="3">
    <source>
        <dbReference type="Proteomes" id="UP000689967"/>
    </source>
</evidence>
<reference evidence="2 3" key="1">
    <citation type="submission" date="2021-01" db="EMBL/GenBank/DDBJ databases">
        <title>Roseomonas sp. nov, a bacterium isolated from an oil production mixture in Yumen Oilfield.</title>
        <authorList>
            <person name="Wu D."/>
        </authorList>
    </citation>
    <scope>NUCLEOTIDE SEQUENCE [LARGE SCALE GENOMIC DNA]</scope>
    <source>
        <strain evidence="2 3">ROY-5-3</strain>
    </source>
</reference>
<dbReference type="Proteomes" id="UP000689967">
    <property type="component" value="Unassembled WGS sequence"/>
</dbReference>
<keyword evidence="3" id="KW-1185">Reference proteome</keyword>
<name>A0ABS6H4Y2_9PROT</name>